<dbReference type="AlphaFoldDB" id="A0A8B6FLP9"/>
<organism evidence="1 2">
    <name type="scientific">Mytilus galloprovincialis</name>
    <name type="common">Mediterranean mussel</name>
    <dbReference type="NCBI Taxonomy" id="29158"/>
    <lineage>
        <taxon>Eukaryota</taxon>
        <taxon>Metazoa</taxon>
        <taxon>Spiralia</taxon>
        <taxon>Lophotrochozoa</taxon>
        <taxon>Mollusca</taxon>
        <taxon>Bivalvia</taxon>
        <taxon>Autobranchia</taxon>
        <taxon>Pteriomorphia</taxon>
        <taxon>Mytilida</taxon>
        <taxon>Mytiloidea</taxon>
        <taxon>Mytilidae</taxon>
        <taxon>Mytilinae</taxon>
        <taxon>Mytilus</taxon>
    </lineage>
</organism>
<dbReference type="OrthoDB" id="413860at2759"/>
<reference evidence="1" key="1">
    <citation type="submission" date="2018-11" db="EMBL/GenBank/DDBJ databases">
        <authorList>
            <person name="Alioto T."/>
            <person name="Alioto T."/>
        </authorList>
    </citation>
    <scope>NUCLEOTIDE SEQUENCE</scope>
</reference>
<evidence type="ECO:0000313" key="1">
    <source>
        <dbReference type="EMBL" id="VDI52135.1"/>
    </source>
</evidence>
<sequence length="293" mass="33274">MSKSDELETNFEERVSQMLSEKISVIIYNKLKDKIDEVKLEVKSDIEIMQARIGEIIGRGKLNSSKGEKSNINRKNRFVRENLQSEENENKESPSEHGEKAIDILRLGVWNCRGWSLKDNDNTKFRKRMLEYSECDVLALTETFLLVNERKTCVPWAVVDENGNGKTDKEGVLNKWKNDFHTLFISESTANQRANDTFYSNLDLTKLNDAITPGKVLLAVAHAKNKKAADIDNILAEILKNVAAIELLYKIIQGCFELGQVPNEWPSGIINRILKPGESDDSCPLNYRGITLI</sequence>
<keyword evidence="2" id="KW-1185">Reference proteome</keyword>
<evidence type="ECO:0008006" key="3">
    <source>
        <dbReference type="Google" id="ProtNLM"/>
    </source>
</evidence>
<evidence type="ECO:0000313" key="2">
    <source>
        <dbReference type="Proteomes" id="UP000596742"/>
    </source>
</evidence>
<dbReference type="SUPFAM" id="SSF56219">
    <property type="entry name" value="DNase I-like"/>
    <property type="match status" value="1"/>
</dbReference>
<accession>A0A8B6FLP9</accession>
<dbReference type="EMBL" id="UYJE01007140">
    <property type="protein sequence ID" value="VDI52135.1"/>
    <property type="molecule type" value="Genomic_DNA"/>
</dbReference>
<dbReference type="InterPro" id="IPR036691">
    <property type="entry name" value="Endo/exonu/phosph_ase_sf"/>
</dbReference>
<name>A0A8B6FLP9_MYTGA</name>
<gene>
    <name evidence="1" type="ORF">MGAL_10B021787</name>
</gene>
<protein>
    <recommendedName>
        <fullName evidence="3">Endonuclease/exonuclease/phosphatase domain-containing protein</fullName>
    </recommendedName>
</protein>
<proteinExistence type="predicted"/>
<comment type="caution">
    <text evidence="1">The sequence shown here is derived from an EMBL/GenBank/DDBJ whole genome shotgun (WGS) entry which is preliminary data.</text>
</comment>
<dbReference type="Proteomes" id="UP000596742">
    <property type="component" value="Unassembled WGS sequence"/>
</dbReference>